<dbReference type="SUPFAM" id="SSF88946">
    <property type="entry name" value="Sigma2 domain of RNA polymerase sigma factors"/>
    <property type="match status" value="1"/>
</dbReference>
<dbReference type="Gene3D" id="3.10.450.50">
    <property type="match status" value="1"/>
</dbReference>
<evidence type="ECO:0000259" key="3">
    <source>
        <dbReference type="Pfam" id="PF08281"/>
    </source>
</evidence>
<protein>
    <submittedName>
        <fullName evidence="4">RNA polymerase sigma factor SigJ</fullName>
    </submittedName>
</protein>
<gene>
    <name evidence="4" type="primary">sigJ</name>
    <name evidence="4" type="ORF">H9K76_09455</name>
</gene>
<dbReference type="InterPro" id="IPR032710">
    <property type="entry name" value="NTF2-like_dom_sf"/>
</dbReference>
<dbReference type="AlphaFoldDB" id="A0A7G9RVC1"/>
<dbReference type="Proteomes" id="UP000515811">
    <property type="component" value="Chromosome"/>
</dbReference>
<organism evidence="4 5">
    <name type="scientific">Diaphorobacter ruginosibacter</name>
    <dbReference type="NCBI Taxonomy" id="1715720"/>
    <lineage>
        <taxon>Bacteria</taxon>
        <taxon>Pseudomonadati</taxon>
        <taxon>Pseudomonadota</taxon>
        <taxon>Betaproteobacteria</taxon>
        <taxon>Burkholderiales</taxon>
        <taxon>Comamonadaceae</taxon>
        <taxon>Diaphorobacter</taxon>
    </lineage>
</organism>
<dbReference type="Pfam" id="PF04542">
    <property type="entry name" value="Sigma70_r2"/>
    <property type="match status" value="1"/>
</dbReference>
<dbReference type="SUPFAM" id="SSF54427">
    <property type="entry name" value="NTF2-like"/>
    <property type="match status" value="1"/>
</dbReference>
<dbReference type="NCBIfam" id="NF007214">
    <property type="entry name" value="PRK09636.1"/>
    <property type="match status" value="1"/>
</dbReference>
<dbReference type="GO" id="GO:0003677">
    <property type="term" value="F:DNA binding"/>
    <property type="evidence" value="ECO:0007669"/>
    <property type="project" value="InterPro"/>
</dbReference>
<dbReference type="SUPFAM" id="SSF88659">
    <property type="entry name" value="Sigma3 and sigma4 domains of RNA polymerase sigma factors"/>
    <property type="match status" value="1"/>
</dbReference>
<sequence length="289" mass="32064">MENDHALEALRPRLFGLAYRMLGSRQEAEDAVQEAFLRWHARQPADVRSIEAWLVTVLSRLCVDRLRALQVEREAYIGPWLPEPLVAVEPPSDHATELASDLSMALLLVLQRLSAEERVGFLMHDVFDCGYADVAAALGKSEAACRQLVHRARERVGRDKPRFDVPEAAHRRLVEQYVQAVQERHADRIAELLSPEAVFVSDGGGKAWAARRPVEGAQRIARLETGVQGKLPPGFSISVGQVNGRAGAIARINGRIFAVSSFDTDGERILSVMRVLNPEKLTAWADTVH</sequence>
<evidence type="ECO:0000256" key="1">
    <source>
        <dbReference type="ARBA" id="ARBA00011344"/>
    </source>
</evidence>
<dbReference type="InterPro" id="IPR014284">
    <property type="entry name" value="RNA_pol_sigma-70_dom"/>
</dbReference>
<feature type="domain" description="RNA polymerase sigma factor 70 region 4 type 2" evidence="3">
    <location>
        <begin position="104"/>
        <end position="155"/>
    </location>
</feature>
<evidence type="ECO:0000313" key="5">
    <source>
        <dbReference type="Proteomes" id="UP000515811"/>
    </source>
</evidence>
<dbReference type="EMBL" id="CP060714">
    <property type="protein sequence ID" value="QNN59546.1"/>
    <property type="molecule type" value="Genomic_DNA"/>
</dbReference>
<dbReference type="PANTHER" id="PTHR30173:SF36">
    <property type="entry name" value="ECF RNA POLYMERASE SIGMA FACTOR SIGJ"/>
    <property type="match status" value="1"/>
</dbReference>
<accession>A0A7G9RVC1</accession>
<dbReference type="Gene3D" id="1.10.10.10">
    <property type="entry name" value="Winged helix-like DNA-binding domain superfamily/Winged helix DNA-binding domain"/>
    <property type="match status" value="1"/>
</dbReference>
<dbReference type="Gene3D" id="1.10.1740.10">
    <property type="match status" value="1"/>
</dbReference>
<dbReference type="NCBIfam" id="TIGR02937">
    <property type="entry name" value="sigma70-ECF"/>
    <property type="match status" value="1"/>
</dbReference>
<evidence type="ECO:0000313" key="4">
    <source>
        <dbReference type="EMBL" id="QNN59546.1"/>
    </source>
</evidence>
<reference evidence="4 5" key="1">
    <citation type="submission" date="2020-08" db="EMBL/GenBank/DDBJ databases">
        <title>Genome sequence of Diaphorobacter ruginosibacter DSM 27467T.</title>
        <authorList>
            <person name="Hyun D.-W."/>
            <person name="Bae J.-W."/>
        </authorList>
    </citation>
    <scope>NUCLEOTIDE SEQUENCE [LARGE SCALE GENOMIC DNA]</scope>
    <source>
        <strain evidence="4 5">DSM 27467</strain>
    </source>
</reference>
<keyword evidence="5" id="KW-1185">Reference proteome</keyword>
<dbReference type="KEGG" id="drg:H9K76_09455"/>
<comment type="subunit">
    <text evidence="1">Interacts transiently with the RNA polymerase catalytic core formed by RpoA, RpoB, RpoC and RpoZ (2 alpha, 1 beta, 1 beta' and 1 omega subunit) to form the RNA polymerase holoenzyme that can initiate transcription.</text>
</comment>
<dbReference type="InterPro" id="IPR013324">
    <property type="entry name" value="RNA_pol_sigma_r3/r4-like"/>
</dbReference>
<dbReference type="Pfam" id="PF08281">
    <property type="entry name" value="Sigma70_r4_2"/>
    <property type="match status" value="1"/>
</dbReference>
<dbReference type="InterPro" id="IPR013325">
    <property type="entry name" value="RNA_pol_sigma_r2"/>
</dbReference>
<dbReference type="InterPro" id="IPR052704">
    <property type="entry name" value="ECF_Sigma-70_Domain"/>
</dbReference>
<dbReference type="GO" id="GO:0016987">
    <property type="term" value="F:sigma factor activity"/>
    <property type="evidence" value="ECO:0007669"/>
    <property type="project" value="InterPro"/>
</dbReference>
<feature type="domain" description="RNA polymerase sigma-70 region 2" evidence="2">
    <location>
        <begin position="8"/>
        <end position="69"/>
    </location>
</feature>
<evidence type="ECO:0000259" key="2">
    <source>
        <dbReference type="Pfam" id="PF04542"/>
    </source>
</evidence>
<dbReference type="GO" id="GO:0006352">
    <property type="term" value="P:DNA-templated transcription initiation"/>
    <property type="evidence" value="ECO:0007669"/>
    <property type="project" value="InterPro"/>
</dbReference>
<dbReference type="InterPro" id="IPR007627">
    <property type="entry name" value="RNA_pol_sigma70_r2"/>
</dbReference>
<proteinExistence type="predicted"/>
<name>A0A7G9RVC1_9BURK</name>
<dbReference type="PANTHER" id="PTHR30173">
    <property type="entry name" value="SIGMA 19 FACTOR"/>
    <property type="match status" value="1"/>
</dbReference>
<dbReference type="InterPro" id="IPR036388">
    <property type="entry name" value="WH-like_DNA-bd_sf"/>
</dbReference>
<dbReference type="InterPro" id="IPR013249">
    <property type="entry name" value="RNA_pol_sigma70_r4_t2"/>
</dbReference>